<dbReference type="PANTHER" id="PTHR31964">
    <property type="entry name" value="ADENINE NUCLEOTIDE ALPHA HYDROLASES-LIKE SUPERFAMILY PROTEIN"/>
    <property type="match status" value="1"/>
</dbReference>
<dbReference type="InterPro" id="IPR006015">
    <property type="entry name" value="Universal_stress_UspA"/>
</dbReference>
<dbReference type="AlphaFoldDB" id="A0ABD1GR49"/>
<name>A0ABD1GR49_SALDI</name>
<dbReference type="CDD" id="cd23659">
    <property type="entry name" value="USP_At3g01520-like"/>
    <property type="match status" value="1"/>
</dbReference>
<dbReference type="PRINTS" id="PR01438">
    <property type="entry name" value="UNVRSLSTRESS"/>
</dbReference>
<evidence type="ECO:0000259" key="1">
    <source>
        <dbReference type="Pfam" id="PF00582"/>
    </source>
</evidence>
<gene>
    <name evidence="2" type="ORF">AAHA92_22294</name>
</gene>
<comment type="caution">
    <text evidence="2">The sequence shown here is derived from an EMBL/GenBank/DDBJ whole genome shotgun (WGS) entry which is preliminary data.</text>
</comment>
<dbReference type="Pfam" id="PF00582">
    <property type="entry name" value="Usp"/>
    <property type="match status" value="1"/>
</dbReference>
<dbReference type="InterPro" id="IPR014729">
    <property type="entry name" value="Rossmann-like_a/b/a_fold"/>
</dbReference>
<dbReference type="Proteomes" id="UP001567538">
    <property type="component" value="Unassembled WGS sequence"/>
</dbReference>
<dbReference type="SUPFAM" id="SSF52402">
    <property type="entry name" value="Adenine nucleotide alpha hydrolases-like"/>
    <property type="match status" value="1"/>
</dbReference>
<accession>A0ABD1GR49</accession>
<proteinExistence type="predicted"/>
<feature type="domain" description="UspA" evidence="1">
    <location>
        <begin position="27"/>
        <end position="176"/>
    </location>
</feature>
<evidence type="ECO:0000313" key="3">
    <source>
        <dbReference type="Proteomes" id="UP001567538"/>
    </source>
</evidence>
<dbReference type="EMBL" id="JBEAFC010000008">
    <property type="protein sequence ID" value="KAL1545589.1"/>
    <property type="molecule type" value="Genomic_DNA"/>
</dbReference>
<keyword evidence="3" id="KW-1185">Reference proteome</keyword>
<protein>
    <submittedName>
        <fullName evidence="2">Universal stress protein in QAH/OAS sulfhydrylase 3'region-like</fullName>
    </submittedName>
</protein>
<organism evidence="2 3">
    <name type="scientific">Salvia divinorum</name>
    <name type="common">Maria pastora</name>
    <name type="synonym">Diviner's sage</name>
    <dbReference type="NCBI Taxonomy" id="28513"/>
    <lineage>
        <taxon>Eukaryota</taxon>
        <taxon>Viridiplantae</taxon>
        <taxon>Streptophyta</taxon>
        <taxon>Embryophyta</taxon>
        <taxon>Tracheophyta</taxon>
        <taxon>Spermatophyta</taxon>
        <taxon>Magnoliopsida</taxon>
        <taxon>eudicotyledons</taxon>
        <taxon>Gunneridae</taxon>
        <taxon>Pentapetalae</taxon>
        <taxon>asterids</taxon>
        <taxon>lamiids</taxon>
        <taxon>Lamiales</taxon>
        <taxon>Lamiaceae</taxon>
        <taxon>Nepetoideae</taxon>
        <taxon>Mentheae</taxon>
        <taxon>Salviinae</taxon>
        <taxon>Salvia</taxon>
        <taxon>Salvia subgen. Calosphace</taxon>
    </lineage>
</organism>
<dbReference type="Gene3D" id="3.40.50.620">
    <property type="entry name" value="HUPs"/>
    <property type="match status" value="1"/>
</dbReference>
<dbReference type="InterPro" id="IPR006016">
    <property type="entry name" value="UspA"/>
</dbReference>
<dbReference type="PANTHER" id="PTHR31964:SF124">
    <property type="entry name" value="ADENINE NUCLEOTIDE ALPHA HYDROLASES-LIKE SUPERFAMILY PROTEIN"/>
    <property type="match status" value="1"/>
</dbReference>
<reference evidence="2 3" key="1">
    <citation type="submission" date="2024-06" db="EMBL/GenBank/DDBJ databases">
        <title>A chromosome level genome sequence of Diviner's sage (Salvia divinorum).</title>
        <authorList>
            <person name="Ford S.A."/>
            <person name="Ro D.-K."/>
            <person name="Ness R.W."/>
            <person name="Phillips M.A."/>
        </authorList>
    </citation>
    <scope>NUCLEOTIDE SEQUENCE [LARGE SCALE GENOMIC DNA]</scope>
    <source>
        <strain evidence="2">SAF-2024a</strain>
        <tissue evidence="2">Leaf</tissue>
    </source>
</reference>
<evidence type="ECO:0000313" key="2">
    <source>
        <dbReference type="EMBL" id="KAL1545589.1"/>
    </source>
</evidence>
<sequence length="187" mass="20332">MERGIAVAFSSIPEGGAMGAEEKVKVRVMVAIDDSGESFYSLQWVLDHVFGSQNNDEYLLNIIHVIELFPSYVLPGAPAVFPSTSIVRSVNKAQEENASAIITRAIDMCTQRNQVHINTSIIEGDPKEMICGVAEQMKVDLIVIGSRGFGKIKRALMGSVSNYVIHHAKCPVLVVKMPTSKAESLNA</sequence>